<gene>
    <name evidence="2" type="ORF">JIR001_29180</name>
</gene>
<name>A0A8D5UH30_9BACL</name>
<keyword evidence="3" id="KW-1185">Reference proteome</keyword>
<proteinExistence type="predicted"/>
<keyword evidence="1" id="KW-0812">Transmembrane</keyword>
<feature type="transmembrane region" description="Helical" evidence="1">
    <location>
        <begin position="30"/>
        <end position="47"/>
    </location>
</feature>
<evidence type="ECO:0000313" key="2">
    <source>
        <dbReference type="EMBL" id="BCU83135.1"/>
    </source>
</evidence>
<feature type="transmembrane region" description="Helical" evidence="1">
    <location>
        <begin position="7"/>
        <end position="24"/>
    </location>
</feature>
<sequence length="48" mass="5217">MSSLAHLFIMIGIILELAGAFFLLRRNSAGWEAVVLGLLCLLVGFLAR</sequence>
<dbReference type="EMBL" id="AP024601">
    <property type="protein sequence ID" value="BCU83135.1"/>
    <property type="molecule type" value="Genomic_DNA"/>
</dbReference>
<dbReference type="KEGG" id="pabs:JIR001_29180"/>
<dbReference type="RefSeq" id="WP_212773391.1">
    <property type="nucleotide sequence ID" value="NZ_AP024601.1"/>
</dbReference>
<reference evidence="2" key="1">
    <citation type="journal article" date="2013" name="Int. J. Syst. Evol. Microbiol.">
        <title>Polycladomyces abyssicola gen. nov., sp. nov., a thermophilic filamentous bacterium isolated from hemipelagic sediment.</title>
        <authorList>
            <person name="Tsubouchi T."/>
            <person name="Shimane Y."/>
            <person name="Mori K."/>
            <person name="Usui K."/>
            <person name="Hiraki T."/>
            <person name="Tame A."/>
            <person name="Uematsu K."/>
            <person name="Maruyama T."/>
            <person name="Hatada Y."/>
        </authorList>
    </citation>
    <scope>NUCLEOTIDE SEQUENCE</scope>
    <source>
        <strain evidence="2">JIR-001</strain>
    </source>
</reference>
<evidence type="ECO:0000256" key="1">
    <source>
        <dbReference type="SAM" id="Phobius"/>
    </source>
</evidence>
<dbReference type="AlphaFoldDB" id="A0A8D5UH30"/>
<reference evidence="2" key="2">
    <citation type="journal article" date="2021" name="Microbiol. Resour. Announc.">
        <title>Complete Genome Sequence of Polycladomyces abyssicola JIR-001T, Isolated from Hemipelagic Sediment in Deep Seawater.</title>
        <authorList>
            <person name="Tsubouchi T."/>
            <person name="Kaneko Y."/>
        </authorList>
    </citation>
    <scope>NUCLEOTIDE SEQUENCE</scope>
    <source>
        <strain evidence="2">JIR-001</strain>
    </source>
</reference>
<keyword evidence="1" id="KW-0472">Membrane</keyword>
<accession>A0A8D5UH30</accession>
<protein>
    <submittedName>
        <fullName evidence="2">Uncharacterized protein</fullName>
    </submittedName>
</protein>
<organism evidence="2 3">
    <name type="scientific">Polycladomyces abyssicola</name>
    <dbReference type="NCBI Taxonomy" id="1125966"/>
    <lineage>
        <taxon>Bacteria</taxon>
        <taxon>Bacillati</taxon>
        <taxon>Bacillota</taxon>
        <taxon>Bacilli</taxon>
        <taxon>Bacillales</taxon>
        <taxon>Thermoactinomycetaceae</taxon>
        <taxon>Polycladomyces</taxon>
    </lineage>
</organism>
<dbReference type="Proteomes" id="UP000677436">
    <property type="component" value="Chromosome"/>
</dbReference>
<evidence type="ECO:0000313" key="3">
    <source>
        <dbReference type="Proteomes" id="UP000677436"/>
    </source>
</evidence>
<keyword evidence="1" id="KW-1133">Transmembrane helix</keyword>